<dbReference type="NCBIfam" id="TIGR00350">
    <property type="entry name" value="lytR_cpsA_psr"/>
    <property type="match status" value="1"/>
</dbReference>
<accession>A0ABV6A0M7</accession>
<comment type="similarity">
    <text evidence="1">Belongs to the LytR/CpsA/Psr (LCP) family.</text>
</comment>
<protein>
    <submittedName>
        <fullName evidence="5">LCP family protein</fullName>
    </submittedName>
</protein>
<dbReference type="InterPro" id="IPR006311">
    <property type="entry name" value="TAT_signal"/>
</dbReference>
<gene>
    <name evidence="5" type="ORF">ACFFQA_16260</name>
</gene>
<dbReference type="Proteomes" id="UP001589693">
    <property type="component" value="Unassembled WGS sequence"/>
</dbReference>
<evidence type="ECO:0000259" key="3">
    <source>
        <dbReference type="Pfam" id="PF03816"/>
    </source>
</evidence>
<dbReference type="PROSITE" id="PS51318">
    <property type="entry name" value="TAT"/>
    <property type="match status" value="1"/>
</dbReference>
<dbReference type="Gene3D" id="3.30.70.2390">
    <property type="match status" value="1"/>
</dbReference>
<dbReference type="InterPro" id="IPR050922">
    <property type="entry name" value="LytR/CpsA/Psr_CW_biosynth"/>
</dbReference>
<proteinExistence type="inferred from homology"/>
<dbReference type="Pfam" id="PF03816">
    <property type="entry name" value="LytR_cpsA_psr"/>
    <property type="match status" value="1"/>
</dbReference>
<evidence type="ECO:0000313" key="5">
    <source>
        <dbReference type="EMBL" id="MFB9905489.1"/>
    </source>
</evidence>
<name>A0ABV6A0M7_9PSEU</name>
<evidence type="ECO:0000259" key="4">
    <source>
        <dbReference type="Pfam" id="PF13399"/>
    </source>
</evidence>
<feature type="domain" description="LytR/CpsA/Psr regulator C-terminal" evidence="4">
    <location>
        <begin position="369"/>
        <end position="450"/>
    </location>
</feature>
<sequence length="502" mass="51582">MTTPSARRRRSFLTAGRVAAAVASLLVLAGTGLASMTMHGLVDGLSTSDALGTDAPKSLGGDMNLLLIGLDSRKDQDGNQLPQEILNQLHAGDGTQGGYNTNTLILLHIPGNGGKVAAVSIPRDDNVAVSGIPGYTHAKIKEAYGLAKFYAEQDAAKQGVTDKAELEHLGREAGRRKTIETVRTFLNVPIDRFAEINLAGFYDLATVLGGVEVCLNHPVKDSYSGADFPAGHQTVNGSQALAFVRQRHGLGNGDLDRTHRQQAFIASAAHKLRSAGTFTDLGKLQDLVDAAKKDVVISARWDILSFAQQAQNLTGGNVQFTTLPIAGYQKVNGQDVNKVDVEQVRAAVRTAFGTAAPAPETPQVHASSTVDIPNTTGRTGLAAMVARALASYGFRTGELTTLGPAASSVVYGAGAKDDATSAASLLGGLPVSADTRVPEGHIRITLGTGFTLPAALGPHGADAPVGTTSSSAPSATSSSTGTPPAAGPQGGAVDGSGIPCVD</sequence>
<dbReference type="RefSeq" id="WP_377852788.1">
    <property type="nucleotide sequence ID" value="NZ_JBHLZU010000012.1"/>
</dbReference>
<dbReference type="InterPro" id="IPR027381">
    <property type="entry name" value="LytR/CpsA/Psr_C"/>
</dbReference>
<dbReference type="Pfam" id="PF13399">
    <property type="entry name" value="LytR_C"/>
    <property type="match status" value="1"/>
</dbReference>
<comment type="caution">
    <text evidence="5">The sequence shown here is derived from an EMBL/GenBank/DDBJ whole genome shotgun (WGS) entry which is preliminary data.</text>
</comment>
<keyword evidence="6" id="KW-1185">Reference proteome</keyword>
<dbReference type="InterPro" id="IPR004474">
    <property type="entry name" value="LytR_CpsA_psr"/>
</dbReference>
<evidence type="ECO:0000313" key="6">
    <source>
        <dbReference type="Proteomes" id="UP001589693"/>
    </source>
</evidence>
<feature type="compositionally biased region" description="Low complexity" evidence="2">
    <location>
        <begin position="463"/>
        <end position="484"/>
    </location>
</feature>
<dbReference type="EMBL" id="JBHLZU010000012">
    <property type="protein sequence ID" value="MFB9905489.1"/>
    <property type="molecule type" value="Genomic_DNA"/>
</dbReference>
<reference evidence="5 6" key="1">
    <citation type="submission" date="2024-09" db="EMBL/GenBank/DDBJ databases">
        <authorList>
            <person name="Sun Q."/>
            <person name="Mori K."/>
        </authorList>
    </citation>
    <scope>NUCLEOTIDE SEQUENCE [LARGE SCALE GENOMIC DNA]</scope>
    <source>
        <strain evidence="5 6">TBRC 7907</strain>
    </source>
</reference>
<evidence type="ECO:0000256" key="2">
    <source>
        <dbReference type="SAM" id="MobiDB-lite"/>
    </source>
</evidence>
<dbReference type="PANTHER" id="PTHR33392:SF6">
    <property type="entry name" value="POLYISOPRENYL-TEICHOIC ACID--PEPTIDOGLYCAN TEICHOIC ACID TRANSFERASE TAGU"/>
    <property type="match status" value="1"/>
</dbReference>
<feature type="domain" description="Cell envelope-related transcriptional attenuator" evidence="3">
    <location>
        <begin position="100"/>
        <end position="273"/>
    </location>
</feature>
<organism evidence="5 6">
    <name type="scientific">Allokutzneria oryzae</name>
    <dbReference type="NCBI Taxonomy" id="1378989"/>
    <lineage>
        <taxon>Bacteria</taxon>
        <taxon>Bacillati</taxon>
        <taxon>Actinomycetota</taxon>
        <taxon>Actinomycetes</taxon>
        <taxon>Pseudonocardiales</taxon>
        <taxon>Pseudonocardiaceae</taxon>
        <taxon>Allokutzneria</taxon>
    </lineage>
</organism>
<feature type="region of interest" description="Disordered" evidence="2">
    <location>
        <begin position="457"/>
        <end position="502"/>
    </location>
</feature>
<dbReference type="PANTHER" id="PTHR33392">
    <property type="entry name" value="POLYISOPRENYL-TEICHOIC ACID--PEPTIDOGLYCAN TEICHOIC ACID TRANSFERASE TAGU"/>
    <property type="match status" value="1"/>
</dbReference>
<dbReference type="Gene3D" id="3.40.630.190">
    <property type="entry name" value="LCP protein"/>
    <property type="match status" value="1"/>
</dbReference>
<evidence type="ECO:0000256" key="1">
    <source>
        <dbReference type="ARBA" id="ARBA00006068"/>
    </source>
</evidence>